<proteinExistence type="predicted"/>
<dbReference type="Proteomes" id="UP000054995">
    <property type="component" value="Unassembled WGS sequence"/>
</dbReference>
<evidence type="ECO:0000313" key="2">
    <source>
        <dbReference type="EMBL" id="KRY80950.1"/>
    </source>
</evidence>
<name>A0A0V1F459_TRIPS</name>
<keyword evidence="3" id="KW-1185">Reference proteome</keyword>
<gene>
    <name evidence="2" type="ORF">T4D_3559</name>
</gene>
<accession>A0A0V1F459</accession>
<protein>
    <submittedName>
        <fullName evidence="2">Uncharacterized protein</fullName>
    </submittedName>
</protein>
<reference evidence="2 3" key="1">
    <citation type="submission" date="2015-01" db="EMBL/GenBank/DDBJ databases">
        <title>Evolution of Trichinella species and genotypes.</title>
        <authorList>
            <person name="Korhonen P.K."/>
            <person name="Edoardo P."/>
            <person name="Giuseppe L.R."/>
            <person name="Gasser R.B."/>
        </authorList>
    </citation>
    <scope>NUCLEOTIDE SEQUENCE [LARGE SCALE GENOMIC DNA]</scope>
    <source>
        <strain evidence="2">ISS470</strain>
    </source>
</reference>
<dbReference type="EMBL" id="JYDT01000286">
    <property type="protein sequence ID" value="KRY80950.1"/>
    <property type="molecule type" value="Genomic_DNA"/>
</dbReference>
<feature type="signal peptide" evidence="1">
    <location>
        <begin position="1"/>
        <end position="18"/>
    </location>
</feature>
<keyword evidence="1" id="KW-0732">Signal</keyword>
<evidence type="ECO:0000256" key="1">
    <source>
        <dbReference type="SAM" id="SignalP"/>
    </source>
</evidence>
<comment type="caution">
    <text evidence="2">The sequence shown here is derived from an EMBL/GenBank/DDBJ whole genome shotgun (WGS) entry which is preliminary data.</text>
</comment>
<sequence length="146" mass="16897">MQFIKFFIQLHQLLKLYSSTVSLLQYIKTQDKCNIYCDLTEPLHHSFPKAEWTKCRYGSKETCCEEETWEFFSILVSGCNEGAQKASLTLSDLTVTLLRHCITKSVKLKSEKYFDAKILESPLLVDWLRTAVVDNLSLLNFAFVLD</sequence>
<evidence type="ECO:0000313" key="3">
    <source>
        <dbReference type="Proteomes" id="UP000054995"/>
    </source>
</evidence>
<feature type="chain" id="PRO_5006877712" evidence="1">
    <location>
        <begin position="19"/>
        <end position="146"/>
    </location>
</feature>
<organism evidence="2 3">
    <name type="scientific">Trichinella pseudospiralis</name>
    <name type="common">Parasitic roundworm</name>
    <dbReference type="NCBI Taxonomy" id="6337"/>
    <lineage>
        <taxon>Eukaryota</taxon>
        <taxon>Metazoa</taxon>
        <taxon>Ecdysozoa</taxon>
        <taxon>Nematoda</taxon>
        <taxon>Enoplea</taxon>
        <taxon>Dorylaimia</taxon>
        <taxon>Trichinellida</taxon>
        <taxon>Trichinellidae</taxon>
        <taxon>Trichinella</taxon>
    </lineage>
</organism>
<dbReference type="AlphaFoldDB" id="A0A0V1F459"/>